<dbReference type="PIRSF" id="PIRSF005091">
    <property type="entry name" value="Mmb_sulf_HI1246"/>
    <property type="match status" value="1"/>
</dbReference>
<keyword evidence="2" id="KW-1003">Cell membrane</keyword>
<protein>
    <submittedName>
        <fullName evidence="11">LTA synthase family protein</fullName>
    </submittedName>
</protein>
<comment type="subcellular location">
    <subcellularLocation>
        <location evidence="1">Cell membrane</location>
        <topology evidence="1">Multi-pass membrane protein</topology>
    </subcellularLocation>
</comment>
<feature type="binding site" evidence="8">
    <location>
        <position position="242"/>
    </location>
    <ligand>
        <name>Mn(2+)</name>
        <dbReference type="ChEBI" id="CHEBI:29035"/>
    </ligand>
</feature>
<dbReference type="InterPro" id="IPR050448">
    <property type="entry name" value="OpgB/LTA_synthase_biosynth"/>
</dbReference>
<evidence type="ECO:0000256" key="8">
    <source>
        <dbReference type="PIRSR" id="PIRSR005091-3"/>
    </source>
</evidence>
<dbReference type="PANTHER" id="PTHR47371">
    <property type="entry name" value="LIPOTEICHOIC ACID SYNTHASE"/>
    <property type="match status" value="1"/>
</dbReference>
<evidence type="ECO:0000259" key="10">
    <source>
        <dbReference type="Pfam" id="PF00884"/>
    </source>
</evidence>
<dbReference type="InterPro" id="IPR012160">
    <property type="entry name" value="LtaS-like"/>
</dbReference>
<keyword evidence="7" id="KW-0479">Metal-binding</keyword>
<feature type="binding site" evidence="8">
    <location>
        <position position="455"/>
    </location>
    <ligand>
        <name>Mn(2+)</name>
        <dbReference type="ChEBI" id="CHEBI:29035"/>
    </ligand>
</feature>
<keyword evidence="5 9" id="KW-0472">Membrane</keyword>
<dbReference type="Proteomes" id="UP000501780">
    <property type="component" value="Chromosome"/>
</dbReference>
<feature type="binding site" evidence="8">
    <location>
        <position position="456"/>
    </location>
    <ligand>
        <name>Mn(2+)</name>
        <dbReference type="ChEBI" id="CHEBI:29035"/>
    </ligand>
</feature>
<evidence type="ECO:0000313" key="12">
    <source>
        <dbReference type="Proteomes" id="UP000501780"/>
    </source>
</evidence>
<dbReference type="InterPro" id="IPR000917">
    <property type="entry name" value="Sulfatase_N"/>
</dbReference>
<feature type="domain" description="Sulfatase N-terminal" evidence="10">
    <location>
        <begin position="234"/>
        <end position="508"/>
    </location>
</feature>
<organism evidence="11 12">
    <name type="scientific">Bacteroides faecium</name>
    <dbReference type="NCBI Taxonomy" id="2715212"/>
    <lineage>
        <taxon>Bacteria</taxon>
        <taxon>Pseudomonadati</taxon>
        <taxon>Bacteroidota</taxon>
        <taxon>Bacteroidia</taxon>
        <taxon>Bacteroidales</taxon>
        <taxon>Bacteroidaceae</taxon>
        <taxon>Bacteroides</taxon>
    </lineage>
</organism>
<dbReference type="EMBL" id="CP050831">
    <property type="protein sequence ID" value="QIU93778.1"/>
    <property type="molecule type" value="Genomic_DNA"/>
</dbReference>
<gene>
    <name evidence="11" type="ORF">BacF7301_06295</name>
</gene>
<evidence type="ECO:0000256" key="1">
    <source>
        <dbReference type="ARBA" id="ARBA00004651"/>
    </source>
</evidence>
<keyword evidence="3 9" id="KW-0812">Transmembrane</keyword>
<accession>A0A6H0KMH4</accession>
<dbReference type="CDD" id="cd16015">
    <property type="entry name" value="LTA_synthase"/>
    <property type="match status" value="1"/>
</dbReference>
<dbReference type="RefSeq" id="WP_167961245.1">
    <property type="nucleotide sequence ID" value="NZ_CP050831.1"/>
</dbReference>
<dbReference type="PANTHER" id="PTHR47371:SF3">
    <property type="entry name" value="PHOSPHOGLYCEROL TRANSFERASE I"/>
    <property type="match status" value="1"/>
</dbReference>
<dbReference type="SUPFAM" id="SSF53649">
    <property type="entry name" value="Alkaline phosphatase-like"/>
    <property type="match status" value="1"/>
</dbReference>
<keyword evidence="4 9" id="KW-1133">Transmembrane helix</keyword>
<dbReference type="InterPro" id="IPR017850">
    <property type="entry name" value="Alkaline_phosphatase_core_sf"/>
</dbReference>
<proteinExistence type="predicted"/>
<evidence type="ECO:0000256" key="7">
    <source>
        <dbReference type="PIRSR" id="PIRSR005091-2"/>
    </source>
</evidence>
<evidence type="ECO:0000256" key="4">
    <source>
        <dbReference type="ARBA" id="ARBA00022989"/>
    </source>
</evidence>
<evidence type="ECO:0000256" key="9">
    <source>
        <dbReference type="SAM" id="Phobius"/>
    </source>
</evidence>
<keyword evidence="7" id="KW-0464">Manganese</keyword>
<feature type="active site" evidence="6">
    <location>
        <position position="286"/>
    </location>
</feature>
<dbReference type="GO" id="GO:0005886">
    <property type="term" value="C:plasma membrane"/>
    <property type="evidence" value="ECO:0007669"/>
    <property type="project" value="UniProtKB-SubCell"/>
</dbReference>
<keyword evidence="12" id="KW-1185">Reference proteome</keyword>
<dbReference type="AlphaFoldDB" id="A0A6H0KMH4"/>
<sequence length="571" mass="66030">MLEKRLCFYFLFTLCFFISLGQLCHILDIYGSNDWIAQVCRLGDAMLLSLPLFCRKKRIMLFYLLFISFFLLSIVWYFRTYSTIMPLSSYLLLVNLKGLGGSIVALIRWEDVRVVISFWLVFVFYCWVDKKYQDIGREKIKGIVAFSLVGLMVIFVIIPYFPNRRSVEKQPKYIYPLDAAEGFKEFGLVNYWIYQFSLFHGVSNDEKIYADKFIKKNVYERKASASDSITHKYKNLILILVESFQSWPIGLEVDGIEVTPYINSLVNRDDCLYFSNMMPQVKDGRSSDAQLIINTGLLPLRVGAASSLCSTNTFPSLPKALKEKGYCTVSFVCDGANYWNQGKMSSAYGFDHLYDRMKLNAAWKAADEVLFERSIPLLKSLKKPFYAQIVTIASHSPYNKPLFSNTPLLCQKFENEEVKYYLNALQYVDHCIDEFINNLKKEGLYDNSIIVITGDHEQVSLNMYEGRKQVKGEDYFIPFIVLNTSFNSKFSDKVIGQMDVYPSLLELMECSNYFWKGLGESVFGDTISDFATFRTGIPAGGRVVPDSVKEYRKECWRISDILLRMDYFKKE</sequence>
<evidence type="ECO:0000313" key="11">
    <source>
        <dbReference type="EMBL" id="QIU93778.1"/>
    </source>
</evidence>
<feature type="transmembrane region" description="Helical" evidence="9">
    <location>
        <begin position="140"/>
        <end position="161"/>
    </location>
</feature>
<feature type="binding site" evidence="7">
    <location>
        <position position="395"/>
    </location>
    <ligand>
        <name>substrate</name>
    </ligand>
</feature>
<feature type="transmembrane region" description="Helical" evidence="9">
    <location>
        <begin position="59"/>
        <end position="78"/>
    </location>
</feature>
<evidence type="ECO:0000256" key="2">
    <source>
        <dbReference type="ARBA" id="ARBA00022475"/>
    </source>
</evidence>
<evidence type="ECO:0000256" key="3">
    <source>
        <dbReference type="ARBA" id="ARBA00022692"/>
    </source>
</evidence>
<dbReference type="GO" id="GO:0046872">
    <property type="term" value="F:metal ion binding"/>
    <property type="evidence" value="ECO:0007669"/>
    <property type="project" value="UniProtKB-KW"/>
</dbReference>
<evidence type="ECO:0000256" key="6">
    <source>
        <dbReference type="PIRSR" id="PIRSR005091-1"/>
    </source>
</evidence>
<evidence type="ECO:0000256" key="5">
    <source>
        <dbReference type="ARBA" id="ARBA00023136"/>
    </source>
</evidence>
<reference evidence="11 12" key="1">
    <citation type="submission" date="2020-03" db="EMBL/GenBank/DDBJ databases">
        <title>Genomic analysis of Bacteroides faecium CBA7301.</title>
        <authorList>
            <person name="Kim J."/>
            <person name="Roh S.W."/>
        </authorList>
    </citation>
    <scope>NUCLEOTIDE SEQUENCE [LARGE SCALE GENOMIC DNA]</scope>
    <source>
        <strain evidence="11 12">CBA7301</strain>
    </source>
</reference>
<feature type="transmembrane region" description="Helical" evidence="9">
    <location>
        <begin position="90"/>
        <end position="106"/>
    </location>
</feature>
<feature type="transmembrane region" description="Helical" evidence="9">
    <location>
        <begin position="112"/>
        <end position="128"/>
    </location>
</feature>
<dbReference type="Pfam" id="PF00884">
    <property type="entry name" value="Sulfatase"/>
    <property type="match status" value="1"/>
</dbReference>
<dbReference type="Gene3D" id="3.40.720.10">
    <property type="entry name" value="Alkaline Phosphatase, subunit A"/>
    <property type="match status" value="1"/>
</dbReference>
<name>A0A6H0KMH4_9BACE</name>
<dbReference type="KEGG" id="bfc:BacF7301_06295"/>